<protein>
    <submittedName>
        <fullName evidence="2">Uncharacterized protein</fullName>
    </submittedName>
</protein>
<evidence type="ECO:0000313" key="2">
    <source>
        <dbReference type="EMBL" id="GIQ67506.1"/>
    </source>
</evidence>
<dbReference type="AlphaFoldDB" id="A0A8J4M1G7"/>
<dbReference type="EMBL" id="BOVK01000005">
    <property type="protein sequence ID" value="GIQ67506.1"/>
    <property type="molecule type" value="Genomic_DNA"/>
</dbReference>
<keyword evidence="3" id="KW-1185">Reference proteome</keyword>
<organism evidence="2 3">
    <name type="scientific">Xylanibacillus composti</name>
    <dbReference type="NCBI Taxonomy" id="1572762"/>
    <lineage>
        <taxon>Bacteria</taxon>
        <taxon>Bacillati</taxon>
        <taxon>Bacillota</taxon>
        <taxon>Bacilli</taxon>
        <taxon>Bacillales</taxon>
        <taxon>Paenibacillaceae</taxon>
        <taxon>Xylanibacillus</taxon>
    </lineage>
</organism>
<feature type="transmembrane region" description="Helical" evidence="1">
    <location>
        <begin position="69"/>
        <end position="87"/>
    </location>
</feature>
<evidence type="ECO:0000313" key="3">
    <source>
        <dbReference type="Proteomes" id="UP000677918"/>
    </source>
</evidence>
<keyword evidence="1" id="KW-1133">Transmembrane helix</keyword>
<keyword evidence="1" id="KW-0812">Transmembrane</keyword>
<reference evidence="2" key="1">
    <citation type="submission" date="2021-04" db="EMBL/GenBank/DDBJ databases">
        <title>Draft genome sequence of Xylanibacillus composti strain K13.</title>
        <authorList>
            <person name="Uke A."/>
            <person name="Chhe C."/>
            <person name="Baramee S."/>
            <person name="Kosugi A."/>
        </authorList>
    </citation>
    <scope>NUCLEOTIDE SEQUENCE</scope>
    <source>
        <strain evidence="2">K13</strain>
    </source>
</reference>
<sequence>MTITQIHAKNPWITAFFSFSFPGFGNFLLHRYAKAFVLTAWEVFVNTHARVNLGIMYSLQGQFEKAKQVLAIEWLLLYVAIYVYGIWDGYRSSVDINKLYLLAEREDAPIKPYTMNAWGYNYLDKREPIMAAVWSFLMPGLGHIYLHKVIAGFFIFAGTIGLVYLSHLPHSLYYTCTGEFAAAKSVLNMQWTLYLPSIYIFIAYDSYVSAVEYNKLHDKEMVQFLRRSYQRPGFEMPV</sequence>
<gene>
    <name evidence="2" type="ORF">XYCOK13_03300</name>
</gene>
<accession>A0A8J4M1G7</accession>
<feature type="transmembrane region" description="Helical" evidence="1">
    <location>
        <begin position="144"/>
        <end position="165"/>
    </location>
</feature>
<feature type="transmembrane region" description="Helical" evidence="1">
    <location>
        <begin position="12"/>
        <end position="29"/>
    </location>
</feature>
<name>A0A8J4M1G7_9BACL</name>
<dbReference type="Proteomes" id="UP000677918">
    <property type="component" value="Unassembled WGS sequence"/>
</dbReference>
<keyword evidence="1" id="KW-0472">Membrane</keyword>
<proteinExistence type="predicted"/>
<evidence type="ECO:0000256" key="1">
    <source>
        <dbReference type="SAM" id="Phobius"/>
    </source>
</evidence>
<comment type="caution">
    <text evidence="2">The sequence shown here is derived from an EMBL/GenBank/DDBJ whole genome shotgun (WGS) entry which is preliminary data.</text>
</comment>